<dbReference type="Pfam" id="PF02565">
    <property type="entry name" value="RecO_C"/>
    <property type="match status" value="1"/>
</dbReference>
<evidence type="ECO:0000256" key="5">
    <source>
        <dbReference type="ARBA" id="ARBA00023204"/>
    </source>
</evidence>
<dbReference type="Pfam" id="PF11967">
    <property type="entry name" value="RecO_N"/>
    <property type="match status" value="1"/>
</dbReference>
<evidence type="ECO:0000313" key="10">
    <source>
        <dbReference type="Proteomes" id="UP000624041"/>
    </source>
</evidence>
<protein>
    <recommendedName>
        <fullName evidence="2 7">DNA repair protein RecO</fullName>
    </recommendedName>
    <alternativeName>
        <fullName evidence="6 7">Recombination protein O</fullName>
    </alternativeName>
</protein>
<dbReference type="SUPFAM" id="SSF57863">
    <property type="entry name" value="ArfGap/RecO-like zinc finger"/>
    <property type="match status" value="1"/>
</dbReference>
<dbReference type="PANTHER" id="PTHR33991">
    <property type="entry name" value="DNA REPAIR PROTEIN RECO"/>
    <property type="match status" value="1"/>
</dbReference>
<evidence type="ECO:0000259" key="8">
    <source>
        <dbReference type="Pfam" id="PF11967"/>
    </source>
</evidence>
<evidence type="ECO:0000256" key="1">
    <source>
        <dbReference type="ARBA" id="ARBA00007452"/>
    </source>
</evidence>
<dbReference type="InterPro" id="IPR012340">
    <property type="entry name" value="NA-bd_OB-fold"/>
</dbReference>
<comment type="similarity">
    <text evidence="1 7">Belongs to the RecO family.</text>
</comment>
<reference evidence="9" key="1">
    <citation type="journal article" date="2014" name="Int. J. Syst. Evol. Microbiol.">
        <title>Complete genome sequence of Corynebacterium casei LMG S-19264T (=DSM 44701T), isolated from a smear-ripened cheese.</title>
        <authorList>
            <consortium name="US DOE Joint Genome Institute (JGI-PGF)"/>
            <person name="Walter F."/>
            <person name="Albersmeier A."/>
            <person name="Kalinowski J."/>
            <person name="Ruckert C."/>
        </authorList>
    </citation>
    <scope>NUCLEOTIDE SEQUENCE</scope>
    <source>
        <strain evidence="9">JCM 17251</strain>
    </source>
</reference>
<dbReference type="AlphaFoldDB" id="A0A918D5A0"/>
<evidence type="ECO:0000256" key="3">
    <source>
        <dbReference type="ARBA" id="ARBA00022763"/>
    </source>
</evidence>
<evidence type="ECO:0000256" key="4">
    <source>
        <dbReference type="ARBA" id="ARBA00023172"/>
    </source>
</evidence>
<keyword evidence="4 7" id="KW-0233">DNA recombination</keyword>
<keyword evidence="5 7" id="KW-0234">DNA repair</keyword>
<accession>A0A918D5A0</accession>
<evidence type="ECO:0000256" key="7">
    <source>
        <dbReference type="HAMAP-Rule" id="MF_00201"/>
    </source>
</evidence>
<dbReference type="InterPro" id="IPR003717">
    <property type="entry name" value="RecO"/>
</dbReference>
<dbReference type="GO" id="GO:0006310">
    <property type="term" value="P:DNA recombination"/>
    <property type="evidence" value="ECO:0007669"/>
    <property type="project" value="UniProtKB-UniRule"/>
</dbReference>
<dbReference type="SUPFAM" id="SSF50249">
    <property type="entry name" value="Nucleic acid-binding proteins"/>
    <property type="match status" value="1"/>
</dbReference>
<dbReference type="InterPro" id="IPR042242">
    <property type="entry name" value="RecO_C"/>
</dbReference>
<organism evidence="9 10">
    <name type="scientific">Oceanobacillus indicireducens</name>
    <dbReference type="NCBI Taxonomy" id="1004261"/>
    <lineage>
        <taxon>Bacteria</taxon>
        <taxon>Bacillati</taxon>
        <taxon>Bacillota</taxon>
        <taxon>Bacilli</taxon>
        <taxon>Bacillales</taxon>
        <taxon>Bacillaceae</taxon>
        <taxon>Oceanobacillus</taxon>
    </lineage>
</organism>
<keyword evidence="10" id="KW-1185">Reference proteome</keyword>
<dbReference type="GO" id="GO:0043590">
    <property type="term" value="C:bacterial nucleoid"/>
    <property type="evidence" value="ECO:0007669"/>
    <property type="project" value="TreeGrafter"/>
</dbReference>
<dbReference type="EMBL" id="BMOS01000043">
    <property type="protein sequence ID" value="GGN66170.1"/>
    <property type="molecule type" value="Genomic_DNA"/>
</dbReference>
<dbReference type="InterPro" id="IPR022572">
    <property type="entry name" value="DNA_rep/recomb_RecO_N"/>
</dbReference>
<comment type="caution">
    <text evidence="9">The sequence shown here is derived from an EMBL/GenBank/DDBJ whole genome shotgun (WGS) entry which is preliminary data.</text>
</comment>
<keyword evidence="3 7" id="KW-0227">DNA damage</keyword>
<sequence>MLEKIEGIILKTIDYGETNKIITIFSKNIGKFTAMARGAKKPRSRMAAVTQPFIAGQFFVYINPGLSTIRQGEILESFRPLREDIEKTAYTAYLIELSEKLLDDKTPEPYLYDQLYRTMEWIAEHDEYGIPILMYELKIFQKGGFAPTLSHCSNCGNKEGPYAFSIGEGGLLCRRCLSLDDQAVQLTEIQVKLLQMFQAVGIEQVGEISVKLENRQLFRRLLDAYYDRFGGYFLKSRRFLNQLDQFKG</sequence>
<comment type="function">
    <text evidence="7">Involved in DNA repair and RecF pathway recombination.</text>
</comment>
<dbReference type="NCBIfam" id="TIGR00613">
    <property type="entry name" value="reco"/>
    <property type="match status" value="1"/>
</dbReference>
<dbReference type="Proteomes" id="UP000624041">
    <property type="component" value="Unassembled WGS sequence"/>
</dbReference>
<proteinExistence type="inferred from homology"/>
<dbReference type="Gene3D" id="1.20.1440.120">
    <property type="entry name" value="Recombination protein O, C-terminal domain"/>
    <property type="match status" value="1"/>
</dbReference>
<dbReference type="RefSeq" id="WP_188859345.1">
    <property type="nucleotide sequence ID" value="NZ_BMOS01000043.1"/>
</dbReference>
<dbReference type="PANTHER" id="PTHR33991:SF1">
    <property type="entry name" value="DNA REPAIR PROTEIN RECO"/>
    <property type="match status" value="1"/>
</dbReference>
<dbReference type="GO" id="GO:0006302">
    <property type="term" value="P:double-strand break repair"/>
    <property type="evidence" value="ECO:0007669"/>
    <property type="project" value="TreeGrafter"/>
</dbReference>
<reference evidence="9" key="2">
    <citation type="submission" date="2020-09" db="EMBL/GenBank/DDBJ databases">
        <authorList>
            <person name="Sun Q."/>
            <person name="Ohkuma M."/>
        </authorList>
    </citation>
    <scope>NUCLEOTIDE SEQUENCE</scope>
    <source>
        <strain evidence="9">JCM 17251</strain>
    </source>
</reference>
<dbReference type="InterPro" id="IPR037278">
    <property type="entry name" value="ARFGAP/RecO"/>
</dbReference>
<evidence type="ECO:0000313" key="9">
    <source>
        <dbReference type="EMBL" id="GGN66170.1"/>
    </source>
</evidence>
<dbReference type="HAMAP" id="MF_00201">
    <property type="entry name" value="RecO"/>
    <property type="match status" value="1"/>
</dbReference>
<evidence type="ECO:0000256" key="6">
    <source>
        <dbReference type="ARBA" id="ARBA00033409"/>
    </source>
</evidence>
<evidence type="ECO:0000256" key="2">
    <source>
        <dbReference type="ARBA" id="ARBA00021310"/>
    </source>
</evidence>
<dbReference type="Gene3D" id="2.40.50.140">
    <property type="entry name" value="Nucleic acid-binding proteins"/>
    <property type="match status" value="1"/>
</dbReference>
<name>A0A918D5A0_9BACI</name>
<feature type="domain" description="DNA replication/recombination mediator RecO N-terminal" evidence="8">
    <location>
        <begin position="1"/>
        <end position="78"/>
    </location>
</feature>
<gene>
    <name evidence="7 9" type="primary">recO</name>
    <name evidence="9" type="ORF">GCM10007971_35820</name>
</gene>